<evidence type="ECO:0000256" key="8">
    <source>
        <dbReference type="SAM" id="MobiDB-lite"/>
    </source>
</evidence>
<keyword evidence="10" id="KW-1185">Reference proteome</keyword>
<evidence type="ECO:0008006" key="11">
    <source>
        <dbReference type="Google" id="ProtNLM"/>
    </source>
</evidence>
<accession>A0AAV0MDX4</accession>
<evidence type="ECO:0000313" key="9">
    <source>
        <dbReference type="EMBL" id="CAI0444953.1"/>
    </source>
</evidence>
<dbReference type="GO" id="GO:0016787">
    <property type="term" value="F:hydrolase activity"/>
    <property type="evidence" value="ECO:0007669"/>
    <property type="project" value="UniProtKB-KW"/>
</dbReference>
<dbReference type="PANTHER" id="PTHR45650">
    <property type="entry name" value="GDSL-LIKE LIPASE/ACYLHYDROLASE-RELATED"/>
    <property type="match status" value="1"/>
</dbReference>
<dbReference type="GO" id="GO:0016042">
    <property type="term" value="P:lipid catabolic process"/>
    <property type="evidence" value="ECO:0007669"/>
    <property type="project" value="UniProtKB-KW"/>
</dbReference>
<dbReference type="AlphaFoldDB" id="A0AAV0MDX4"/>
<evidence type="ECO:0000256" key="1">
    <source>
        <dbReference type="ARBA" id="ARBA00004613"/>
    </source>
</evidence>
<keyword evidence="6" id="KW-0442">Lipid degradation</keyword>
<gene>
    <name evidence="9" type="ORF">LITE_LOCUS28332</name>
</gene>
<keyword evidence="5" id="KW-0378">Hydrolase</keyword>
<feature type="compositionally biased region" description="Low complexity" evidence="8">
    <location>
        <begin position="112"/>
        <end position="125"/>
    </location>
</feature>
<evidence type="ECO:0000256" key="5">
    <source>
        <dbReference type="ARBA" id="ARBA00022801"/>
    </source>
</evidence>
<dbReference type="Gene3D" id="3.40.50.1110">
    <property type="entry name" value="SGNH hydrolase"/>
    <property type="match status" value="1"/>
</dbReference>
<keyword evidence="4" id="KW-0732">Signal</keyword>
<comment type="similarity">
    <text evidence="2">Belongs to the 'GDSL' lipolytic enzyme family.</text>
</comment>
<dbReference type="EMBL" id="CAMGYJ010000007">
    <property type="protein sequence ID" value="CAI0444953.1"/>
    <property type="molecule type" value="Genomic_DNA"/>
</dbReference>
<feature type="region of interest" description="Disordered" evidence="8">
    <location>
        <begin position="112"/>
        <end position="135"/>
    </location>
</feature>
<evidence type="ECO:0000256" key="3">
    <source>
        <dbReference type="ARBA" id="ARBA00022525"/>
    </source>
</evidence>
<evidence type="ECO:0000256" key="7">
    <source>
        <dbReference type="ARBA" id="ARBA00023098"/>
    </source>
</evidence>
<reference evidence="9" key="1">
    <citation type="submission" date="2022-08" db="EMBL/GenBank/DDBJ databases">
        <authorList>
            <person name="Gutierrez-Valencia J."/>
        </authorList>
    </citation>
    <scope>NUCLEOTIDE SEQUENCE</scope>
</reference>
<dbReference type="Proteomes" id="UP001154282">
    <property type="component" value="Unassembled WGS sequence"/>
</dbReference>
<dbReference type="PANTHER" id="PTHR45650:SF3">
    <property type="entry name" value="OS01G0748500 PROTEIN"/>
    <property type="match status" value="1"/>
</dbReference>
<proteinExistence type="inferred from homology"/>
<protein>
    <recommendedName>
        <fullName evidence="11">GDSL esterase/lipase</fullName>
    </recommendedName>
</protein>
<organism evidence="9 10">
    <name type="scientific">Linum tenue</name>
    <dbReference type="NCBI Taxonomy" id="586396"/>
    <lineage>
        <taxon>Eukaryota</taxon>
        <taxon>Viridiplantae</taxon>
        <taxon>Streptophyta</taxon>
        <taxon>Embryophyta</taxon>
        <taxon>Tracheophyta</taxon>
        <taxon>Spermatophyta</taxon>
        <taxon>Magnoliopsida</taxon>
        <taxon>eudicotyledons</taxon>
        <taxon>Gunneridae</taxon>
        <taxon>Pentapetalae</taxon>
        <taxon>rosids</taxon>
        <taxon>fabids</taxon>
        <taxon>Malpighiales</taxon>
        <taxon>Linaceae</taxon>
        <taxon>Linum</taxon>
    </lineage>
</organism>
<evidence type="ECO:0000256" key="4">
    <source>
        <dbReference type="ARBA" id="ARBA00022729"/>
    </source>
</evidence>
<dbReference type="InterPro" id="IPR051238">
    <property type="entry name" value="GDSL_esterase/lipase"/>
</dbReference>
<comment type="subcellular location">
    <subcellularLocation>
        <location evidence="1">Secreted</location>
    </subcellularLocation>
</comment>
<dbReference type="GO" id="GO:0005576">
    <property type="term" value="C:extracellular region"/>
    <property type="evidence" value="ECO:0007669"/>
    <property type="project" value="UniProtKB-SubCell"/>
</dbReference>
<sequence length="172" mass="18032">MVVAGFSSFAAGEKAVPCYFIFGDSLADNGNNNWLQTVAKVDYSPYGVDFRRAPPDASPTAATSSISSVHSPFSSAPAAPTPAWASAYTPSDSATTISSTITSAPSFIPPAAFTPSSSSPSFWPTDTRSSSRGYTLPERGKSACLHWARLDAFLSRSVGTVLTGRLLAARRL</sequence>
<evidence type="ECO:0000256" key="2">
    <source>
        <dbReference type="ARBA" id="ARBA00008668"/>
    </source>
</evidence>
<name>A0AAV0MDX4_9ROSI</name>
<evidence type="ECO:0000313" key="10">
    <source>
        <dbReference type="Proteomes" id="UP001154282"/>
    </source>
</evidence>
<keyword evidence="7" id="KW-0443">Lipid metabolism</keyword>
<dbReference type="InterPro" id="IPR036514">
    <property type="entry name" value="SGNH_hydro_sf"/>
</dbReference>
<keyword evidence="3" id="KW-0964">Secreted</keyword>
<comment type="caution">
    <text evidence="9">The sequence shown here is derived from an EMBL/GenBank/DDBJ whole genome shotgun (WGS) entry which is preliminary data.</text>
</comment>
<evidence type="ECO:0000256" key="6">
    <source>
        <dbReference type="ARBA" id="ARBA00022963"/>
    </source>
</evidence>